<keyword evidence="2" id="KW-0812">Transmembrane</keyword>
<name>A0A9D1QRS2_9LACO</name>
<keyword evidence="2" id="KW-0472">Membrane</keyword>
<feature type="region of interest" description="Disordered" evidence="1">
    <location>
        <begin position="148"/>
        <end position="169"/>
    </location>
</feature>
<evidence type="ECO:0000313" key="3">
    <source>
        <dbReference type="EMBL" id="HIW71062.1"/>
    </source>
</evidence>
<evidence type="ECO:0000256" key="2">
    <source>
        <dbReference type="SAM" id="Phobius"/>
    </source>
</evidence>
<accession>A0A9D1QRS2</accession>
<sequence length="169" mass="18028">MNKYWKLSFNRKSVGDLVSVVFFFASVLVQVGSGVGVQVASDQVNSWASVILAVLSGIGFMRNTHTGTSSPKETNVSSESTSDGLDLGDKLARVAVPTLAVMSALSKTDRGKEARKYVDTQLQAHGFHFTTETIAGLVEKAYQDYKATGGDNHAPVVTPPADEGTDEDE</sequence>
<dbReference type="AlphaFoldDB" id="A0A9D1QRS2"/>
<protein>
    <recommendedName>
        <fullName evidence="5">Holin</fullName>
    </recommendedName>
</protein>
<dbReference type="EMBL" id="DXGJ01000004">
    <property type="protein sequence ID" value="HIW71062.1"/>
    <property type="molecule type" value="Genomic_DNA"/>
</dbReference>
<comment type="caution">
    <text evidence="3">The sequence shown here is derived from an EMBL/GenBank/DDBJ whole genome shotgun (WGS) entry which is preliminary data.</text>
</comment>
<keyword evidence="2" id="KW-1133">Transmembrane helix</keyword>
<feature type="transmembrane region" description="Helical" evidence="2">
    <location>
        <begin position="44"/>
        <end position="61"/>
    </location>
</feature>
<evidence type="ECO:0000256" key="1">
    <source>
        <dbReference type="SAM" id="MobiDB-lite"/>
    </source>
</evidence>
<reference evidence="3" key="1">
    <citation type="journal article" date="2021" name="PeerJ">
        <title>Extensive microbial diversity within the chicken gut microbiome revealed by metagenomics and culture.</title>
        <authorList>
            <person name="Gilroy R."/>
            <person name="Ravi A."/>
            <person name="Getino M."/>
            <person name="Pursley I."/>
            <person name="Horton D.L."/>
            <person name="Alikhan N.F."/>
            <person name="Baker D."/>
            <person name="Gharbi K."/>
            <person name="Hall N."/>
            <person name="Watson M."/>
            <person name="Adriaenssens E.M."/>
            <person name="Foster-Nyarko E."/>
            <person name="Jarju S."/>
            <person name="Secka A."/>
            <person name="Antonio M."/>
            <person name="Oren A."/>
            <person name="Chaudhuri R.R."/>
            <person name="La Ragione R."/>
            <person name="Hildebrand F."/>
            <person name="Pallen M.J."/>
        </authorList>
    </citation>
    <scope>NUCLEOTIDE SEQUENCE</scope>
    <source>
        <strain evidence="3">CHK173-259</strain>
    </source>
</reference>
<proteinExistence type="predicted"/>
<organism evidence="3 4">
    <name type="scientific">Candidatus Levilactobacillus faecigallinarum</name>
    <dbReference type="NCBI Taxonomy" id="2838638"/>
    <lineage>
        <taxon>Bacteria</taxon>
        <taxon>Bacillati</taxon>
        <taxon>Bacillota</taxon>
        <taxon>Bacilli</taxon>
        <taxon>Lactobacillales</taxon>
        <taxon>Lactobacillaceae</taxon>
        <taxon>Levilactobacillus</taxon>
    </lineage>
</organism>
<reference evidence="3" key="2">
    <citation type="submission" date="2021-04" db="EMBL/GenBank/DDBJ databases">
        <authorList>
            <person name="Gilroy R."/>
        </authorList>
    </citation>
    <scope>NUCLEOTIDE SEQUENCE</scope>
    <source>
        <strain evidence="3">CHK173-259</strain>
    </source>
</reference>
<evidence type="ECO:0000313" key="4">
    <source>
        <dbReference type="Proteomes" id="UP000886822"/>
    </source>
</evidence>
<evidence type="ECO:0008006" key="5">
    <source>
        <dbReference type="Google" id="ProtNLM"/>
    </source>
</evidence>
<gene>
    <name evidence="3" type="ORF">H9875_00395</name>
</gene>
<dbReference type="Proteomes" id="UP000886822">
    <property type="component" value="Unassembled WGS sequence"/>
</dbReference>